<dbReference type="Pfam" id="PF01839">
    <property type="entry name" value="FG-GAP"/>
    <property type="match status" value="3"/>
</dbReference>
<dbReference type="EMBL" id="JBHSKP010000002">
    <property type="protein sequence ID" value="MFC5151121.1"/>
    <property type="molecule type" value="Genomic_DNA"/>
</dbReference>
<keyword evidence="4" id="KW-0325">Glycoprotein</keyword>
<evidence type="ECO:0000256" key="2">
    <source>
        <dbReference type="ARBA" id="ARBA00022737"/>
    </source>
</evidence>
<protein>
    <submittedName>
        <fullName evidence="6">FG-GAP-like repeat-containing protein</fullName>
    </submittedName>
</protein>
<dbReference type="Gene3D" id="2.130.10.130">
    <property type="entry name" value="Integrin alpha, N-terminal"/>
    <property type="match status" value="3"/>
</dbReference>
<dbReference type="PANTHER" id="PTHR23221:SF7">
    <property type="entry name" value="PHOSPHATIDYLINOSITOL-GLYCAN-SPECIFIC PHOSPHOLIPASE D"/>
    <property type="match status" value="1"/>
</dbReference>
<reference evidence="7" key="1">
    <citation type="journal article" date="2019" name="Int. J. Syst. Evol. Microbiol.">
        <title>The Global Catalogue of Microorganisms (GCM) 10K type strain sequencing project: providing services to taxonomists for standard genome sequencing and annotation.</title>
        <authorList>
            <consortium name="The Broad Institute Genomics Platform"/>
            <consortium name="The Broad Institute Genome Sequencing Center for Infectious Disease"/>
            <person name="Wu L."/>
            <person name="Ma J."/>
        </authorList>
    </citation>
    <scope>NUCLEOTIDE SEQUENCE [LARGE SCALE GENOMIC DNA]</scope>
    <source>
        <strain evidence="7">PCU 266</strain>
    </source>
</reference>
<dbReference type="RefSeq" id="WP_344473811.1">
    <property type="nucleotide sequence ID" value="NZ_BAAASB010000003.1"/>
</dbReference>
<organism evidence="6 7">
    <name type="scientific">Streptomyces amakusaensis</name>
    <dbReference type="NCBI Taxonomy" id="67271"/>
    <lineage>
        <taxon>Bacteria</taxon>
        <taxon>Bacillati</taxon>
        <taxon>Actinomycetota</taxon>
        <taxon>Actinomycetes</taxon>
        <taxon>Kitasatosporales</taxon>
        <taxon>Streptomycetaceae</taxon>
        <taxon>Streptomyces</taxon>
    </lineage>
</organism>
<accession>A0ABW0ABP4</accession>
<comment type="caution">
    <text evidence="6">The sequence shown here is derived from an EMBL/GenBank/DDBJ whole genome shotgun (WGS) entry which is preliminary data.</text>
</comment>
<dbReference type="InterPro" id="IPR013519">
    <property type="entry name" value="Int_alpha_beta-p"/>
</dbReference>
<evidence type="ECO:0000256" key="3">
    <source>
        <dbReference type="ARBA" id="ARBA00022801"/>
    </source>
</evidence>
<keyword evidence="2" id="KW-0677">Repeat</keyword>
<keyword evidence="1 5" id="KW-0732">Signal</keyword>
<dbReference type="InterPro" id="IPR028994">
    <property type="entry name" value="Integrin_alpha_N"/>
</dbReference>
<dbReference type="SMART" id="SM00191">
    <property type="entry name" value="Int_alpha"/>
    <property type="match status" value="5"/>
</dbReference>
<evidence type="ECO:0000313" key="6">
    <source>
        <dbReference type="EMBL" id="MFC5151121.1"/>
    </source>
</evidence>
<evidence type="ECO:0000256" key="4">
    <source>
        <dbReference type="ARBA" id="ARBA00023180"/>
    </source>
</evidence>
<sequence length="506" mass="52340">MTSRSSTFRTLGLAAATALVGSLTASTAIAAPEGPDRAPAVQKKAAAKPVALPDDFNGDGHQDVALSAPMAYIGGERRAGYVAVLYGSKNKPSTTRKQILHQDSPGIPDQAENGDQYGRGLATGDLDHDGYTDLIVGARYEDTAAGRDRGSLSVVWGGKSGLSGSAILRDGSGAHASGGEFFVTGDFDGDGDTDLADTNSPGLRVFAGPFSRDGVPTGVTDHGKVPRYSIKGISSGDVDGDGKTDVVATVFEGHIPKRGLWRYSGHTMVWKGTAQGPADPVEVTGVAGQPLSGEALDLGDINRDGFEDLVVGRTWEQGDHIDELAIAKGGMITYVPGSAKGLDSASVTAFNQDSYGIPGVAESSDRFGAAISIADIDGDEYEDLAIGVPAEDLGLGYDAGAVVTLRGGRYGPVSETARVLTQDTADVPGTAEERDQFGLALKLADTSADGRAELFASAPHENKDEGSVWIFQPTATGITAKKSAVFGPKSLGQRPDISELGFTYND</sequence>
<evidence type="ECO:0000313" key="7">
    <source>
        <dbReference type="Proteomes" id="UP001596160"/>
    </source>
</evidence>
<evidence type="ECO:0000256" key="1">
    <source>
        <dbReference type="ARBA" id="ARBA00022729"/>
    </source>
</evidence>
<evidence type="ECO:0000256" key="5">
    <source>
        <dbReference type="SAM" id="SignalP"/>
    </source>
</evidence>
<feature type="signal peptide" evidence="5">
    <location>
        <begin position="1"/>
        <end position="30"/>
    </location>
</feature>
<keyword evidence="3" id="KW-0378">Hydrolase</keyword>
<name>A0ABW0ABP4_9ACTN</name>
<dbReference type="Pfam" id="PF13517">
    <property type="entry name" value="FG-GAP_3"/>
    <property type="match status" value="1"/>
</dbReference>
<gene>
    <name evidence="6" type="ORF">ACFPRH_05185</name>
</gene>
<dbReference type="PANTHER" id="PTHR23221">
    <property type="entry name" value="GLYCOSYLPHOSPHATIDYLINOSITOL PHOSPHOLIPASE D"/>
    <property type="match status" value="1"/>
</dbReference>
<dbReference type="PROSITE" id="PS51470">
    <property type="entry name" value="FG_GAP"/>
    <property type="match status" value="2"/>
</dbReference>
<dbReference type="SUPFAM" id="SSF69318">
    <property type="entry name" value="Integrin alpha N-terminal domain"/>
    <property type="match status" value="2"/>
</dbReference>
<proteinExistence type="predicted"/>
<feature type="chain" id="PRO_5046713693" evidence="5">
    <location>
        <begin position="31"/>
        <end position="506"/>
    </location>
</feature>
<dbReference type="InterPro" id="IPR013517">
    <property type="entry name" value="FG-GAP"/>
</dbReference>
<keyword evidence="7" id="KW-1185">Reference proteome</keyword>
<dbReference type="Proteomes" id="UP001596160">
    <property type="component" value="Unassembled WGS sequence"/>
</dbReference>